<keyword evidence="6" id="KW-0732">Signal</keyword>
<dbReference type="GO" id="GO:0006080">
    <property type="term" value="P:substituted mannan metabolic process"/>
    <property type="evidence" value="ECO:0007669"/>
    <property type="project" value="InterPro"/>
</dbReference>
<feature type="compositionally biased region" description="Basic and acidic residues" evidence="5">
    <location>
        <begin position="54"/>
        <end position="66"/>
    </location>
</feature>
<accession>A0A0L6UFE3</accession>
<comment type="similarity">
    <text evidence="1 4">Belongs to the glycosyl hydrolase 26 family.</text>
</comment>
<feature type="chain" id="PRO_5005567441" description="GH26 domain-containing protein" evidence="6">
    <location>
        <begin position="29"/>
        <end position="361"/>
    </location>
</feature>
<evidence type="ECO:0000256" key="1">
    <source>
        <dbReference type="ARBA" id="ARBA00007754"/>
    </source>
</evidence>
<comment type="caution">
    <text evidence="8">The sequence shown here is derived from an EMBL/GenBank/DDBJ whole genome shotgun (WGS) entry which is preliminary data.</text>
</comment>
<dbReference type="InterPro" id="IPR022790">
    <property type="entry name" value="GH26_dom"/>
</dbReference>
<dbReference type="PROSITE" id="PS51764">
    <property type="entry name" value="GH26"/>
    <property type="match status" value="1"/>
</dbReference>
<dbReference type="GO" id="GO:0016985">
    <property type="term" value="F:mannan endo-1,4-beta-mannosidase activity"/>
    <property type="evidence" value="ECO:0007669"/>
    <property type="project" value="InterPro"/>
</dbReference>
<organism evidence="8 9">
    <name type="scientific">Puccinia sorghi</name>
    <dbReference type="NCBI Taxonomy" id="27349"/>
    <lineage>
        <taxon>Eukaryota</taxon>
        <taxon>Fungi</taxon>
        <taxon>Dikarya</taxon>
        <taxon>Basidiomycota</taxon>
        <taxon>Pucciniomycotina</taxon>
        <taxon>Pucciniomycetes</taxon>
        <taxon>Pucciniales</taxon>
        <taxon>Pucciniaceae</taxon>
        <taxon>Puccinia</taxon>
    </lineage>
</organism>
<dbReference type="Pfam" id="PF02156">
    <property type="entry name" value="Glyco_hydro_26"/>
    <property type="match status" value="1"/>
</dbReference>
<dbReference type="SUPFAM" id="SSF51445">
    <property type="entry name" value="(Trans)glycosidases"/>
    <property type="match status" value="1"/>
</dbReference>
<dbReference type="Gene3D" id="3.20.20.80">
    <property type="entry name" value="Glycosidases"/>
    <property type="match status" value="1"/>
</dbReference>
<feature type="domain" description="GH26" evidence="7">
    <location>
        <begin position="64"/>
        <end position="361"/>
    </location>
</feature>
<sequence length="361" mass="40654">MQTIILASRKREIFVLCCLILLAQSLVAIPNGDYPSHSAVSKKKQHSRVGRTLHGRDAGRNEDGSRKTKFSYLGPAGIRSHDKSTAKMHGVFIGVIPDAGDTGGKPQKMSEIIKSLNGKRPAVYGWYSQVSPHNTFDGSQLFEIMGDLKKSKAVFSPAIMPQGGWTGFTYKDNYQAVAIAHVLRQFTDEGVPVVLRFAHEVNWYQRTMEYPGHASDFKEAWAVLAAAMRQIAPDVLLHWCPNVSTMEEYRKYAPDNMDATVDLVGFDYYPKMKPQEGEFLAKAKEFHDTFAVNGRQFAMGEAGLHYPASYADRIEWLNQMAEAKKHLPRFIYINWYNSQKEFDYKIAGNGVSTTLLTEKLE</sequence>
<evidence type="ECO:0000256" key="4">
    <source>
        <dbReference type="PROSITE-ProRule" id="PRU01100"/>
    </source>
</evidence>
<dbReference type="InterPro" id="IPR017853">
    <property type="entry name" value="GH"/>
</dbReference>
<dbReference type="VEuPathDB" id="FungiDB:VP01_655g11"/>
<dbReference type="PANTHER" id="PTHR40079">
    <property type="entry name" value="MANNAN ENDO-1,4-BETA-MANNOSIDASE E-RELATED"/>
    <property type="match status" value="1"/>
</dbReference>
<evidence type="ECO:0000313" key="9">
    <source>
        <dbReference type="Proteomes" id="UP000037035"/>
    </source>
</evidence>
<feature type="compositionally biased region" description="Basic residues" evidence="5">
    <location>
        <begin position="40"/>
        <end position="53"/>
    </location>
</feature>
<reference evidence="8 9" key="1">
    <citation type="submission" date="2015-08" db="EMBL/GenBank/DDBJ databases">
        <title>Next Generation Sequencing and Analysis of the Genome of Puccinia sorghi L Schw, the Causal Agent of Maize Common Rust.</title>
        <authorList>
            <person name="Rochi L."/>
            <person name="Burguener G."/>
            <person name="Darino M."/>
            <person name="Turjanski A."/>
            <person name="Kreff E."/>
            <person name="Dieguez M.J."/>
            <person name="Sacco F."/>
        </authorList>
    </citation>
    <scope>NUCLEOTIDE SEQUENCE [LARGE SCALE GENOMIC DNA]</scope>
    <source>
        <strain evidence="8 9">RO10H11247</strain>
    </source>
</reference>
<proteinExistence type="inferred from homology"/>
<feature type="active site" description="Proton donor" evidence="4">
    <location>
        <position position="200"/>
    </location>
</feature>
<protein>
    <recommendedName>
        <fullName evidence="7">GH26 domain-containing protein</fullName>
    </recommendedName>
</protein>
<evidence type="ECO:0000256" key="5">
    <source>
        <dbReference type="SAM" id="MobiDB-lite"/>
    </source>
</evidence>
<feature type="signal peptide" evidence="6">
    <location>
        <begin position="1"/>
        <end position="28"/>
    </location>
</feature>
<dbReference type="OrthoDB" id="428177at2759"/>
<dbReference type="PANTHER" id="PTHR40079:SF6">
    <property type="entry name" value="GH26 DOMAIN-CONTAINING PROTEIN"/>
    <property type="match status" value="1"/>
</dbReference>
<evidence type="ECO:0000259" key="7">
    <source>
        <dbReference type="PROSITE" id="PS51764"/>
    </source>
</evidence>
<feature type="region of interest" description="Disordered" evidence="5">
    <location>
        <begin position="36"/>
        <end position="71"/>
    </location>
</feature>
<gene>
    <name evidence="8" type="ORF">VP01_655g11</name>
</gene>
<evidence type="ECO:0000256" key="3">
    <source>
        <dbReference type="ARBA" id="ARBA00023295"/>
    </source>
</evidence>
<dbReference type="Proteomes" id="UP000037035">
    <property type="component" value="Unassembled WGS sequence"/>
</dbReference>
<evidence type="ECO:0000256" key="2">
    <source>
        <dbReference type="ARBA" id="ARBA00022801"/>
    </source>
</evidence>
<dbReference type="EMBL" id="LAVV01011896">
    <property type="protein sequence ID" value="KNZ47274.1"/>
    <property type="molecule type" value="Genomic_DNA"/>
</dbReference>
<evidence type="ECO:0000313" key="8">
    <source>
        <dbReference type="EMBL" id="KNZ47274.1"/>
    </source>
</evidence>
<name>A0A0L6UFE3_9BASI</name>
<feature type="active site" description="Nucleophile" evidence="4">
    <location>
        <position position="301"/>
    </location>
</feature>
<keyword evidence="3 4" id="KW-0326">Glycosidase</keyword>
<dbReference type="AlphaFoldDB" id="A0A0L6UFE3"/>
<keyword evidence="2 4" id="KW-0378">Hydrolase</keyword>
<evidence type="ECO:0000256" key="6">
    <source>
        <dbReference type="SAM" id="SignalP"/>
    </source>
</evidence>
<dbReference type="InterPro" id="IPR000805">
    <property type="entry name" value="Glyco_hydro_26"/>
</dbReference>
<keyword evidence="9" id="KW-1185">Reference proteome</keyword>